<dbReference type="OrthoDB" id="9813024at2"/>
<dbReference type="InterPro" id="IPR036097">
    <property type="entry name" value="HisK_dim/P_sf"/>
</dbReference>
<dbReference type="SMART" id="SM00448">
    <property type="entry name" value="REC"/>
    <property type="match status" value="1"/>
</dbReference>
<dbReference type="InterPro" id="IPR029016">
    <property type="entry name" value="GAF-like_dom_sf"/>
</dbReference>
<accession>I5B7A2</accession>
<evidence type="ECO:0000313" key="8">
    <source>
        <dbReference type="EMBL" id="EIM65365.1"/>
    </source>
</evidence>
<comment type="catalytic activity">
    <reaction evidence="1">
        <text>ATP + protein L-histidine = ADP + protein N-phospho-L-histidine.</text>
        <dbReference type="EC" id="2.7.13.3"/>
    </reaction>
</comment>
<feature type="domain" description="Histidine kinase" evidence="6">
    <location>
        <begin position="216"/>
        <end position="427"/>
    </location>
</feature>
<keyword evidence="3" id="KW-0808">Transferase</keyword>
<evidence type="ECO:0000259" key="6">
    <source>
        <dbReference type="PROSITE" id="PS50109"/>
    </source>
</evidence>
<gene>
    <name evidence="8" type="ORF">DespoDRAFT_03614</name>
</gene>
<dbReference type="PRINTS" id="PR00344">
    <property type="entry name" value="BCTRLSENSOR"/>
</dbReference>
<dbReference type="PROSITE" id="PS50110">
    <property type="entry name" value="RESPONSE_REGULATORY"/>
    <property type="match status" value="1"/>
</dbReference>
<feature type="domain" description="Response regulatory" evidence="7">
    <location>
        <begin position="456"/>
        <end position="575"/>
    </location>
</feature>
<dbReference type="PANTHER" id="PTHR43065">
    <property type="entry name" value="SENSOR HISTIDINE KINASE"/>
    <property type="match status" value="1"/>
</dbReference>
<evidence type="ECO:0000259" key="7">
    <source>
        <dbReference type="PROSITE" id="PS50110"/>
    </source>
</evidence>
<dbReference type="InterPro" id="IPR004358">
    <property type="entry name" value="Sig_transdc_His_kin-like_C"/>
</dbReference>
<dbReference type="PROSITE" id="PS50109">
    <property type="entry name" value="HIS_KIN"/>
    <property type="match status" value="1"/>
</dbReference>
<dbReference type="SUPFAM" id="SSF55874">
    <property type="entry name" value="ATPase domain of HSP90 chaperone/DNA topoisomerase II/histidine kinase"/>
    <property type="match status" value="1"/>
</dbReference>
<evidence type="ECO:0000313" key="9">
    <source>
        <dbReference type="Proteomes" id="UP000005778"/>
    </source>
</evidence>
<dbReference type="SUPFAM" id="SSF55781">
    <property type="entry name" value="GAF domain-like"/>
    <property type="match status" value="1"/>
</dbReference>
<name>I5B7A2_9BACT</name>
<dbReference type="STRING" id="879212.DespoDRAFT_03614"/>
<dbReference type="eggNOG" id="COG0784">
    <property type="taxonomic scope" value="Bacteria"/>
</dbReference>
<dbReference type="AlphaFoldDB" id="I5B7A2"/>
<feature type="modified residue" description="4-aspartylphosphate" evidence="5">
    <location>
        <position position="510"/>
    </location>
</feature>
<dbReference type="Gene3D" id="3.30.450.40">
    <property type="match status" value="1"/>
</dbReference>
<dbReference type="EMBL" id="CM001488">
    <property type="protein sequence ID" value="EIM65365.1"/>
    <property type="molecule type" value="Genomic_DNA"/>
</dbReference>
<dbReference type="SUPFAM" id="SSF47384">
    <property type="entry name" value="Homodimeric domain of signal transducing histidine kinase"/>
    <property type="match status" value="1"/>
</dbReference>
<protein>
    <recommendedName>
        <fullName evidence="2">histidine kinase</fullName>
        <ecNumber evidence="2">2.7.13.3</ecNumber>
    </recommendedName>
</protein>
<evidence type="ECO:0000256" key="4">
    <source>
        <dbReference type="ARBA" id="ARBA00022777"/>
    </source>
</evidence>
<dbReference type="EC" id="2.7.13.3" evidence="2"/>
<keyword evidence="5" id="KW-0597">Phosphoprotein</keyword>
<dbReference type="Gene3D" id="3.30.565.10">
    <property type="entry name" value="Histidine kinase-like ATPase, C-terminal domain"/>
    <property type="match status" value="1"/>
</dbReference>
<dbReference type="Proteomes" id="UP000005778">
    <property type="component" value="Chromosome"/>
</dbReference>
<dbReference type="Gene3D" id="1.10.287.130">
    <property type="match status" value="1"/>
</dbReference>
<dbReference type="InterPro" id="IPR011006">
    <property type="entry name" value="CheY-like_superfamily"/>
</dbReference>
<evidence type="ECO:0000256" key="5">
    <source>
        <dbReference type="PROSITE-ProRule" id="PRU00169"/>
    </source>
</evidence>
<dbReference type="InterPro" id="IPR036890">
    <property type="entry name" value="HATPase_C_sf"/>
</dbReference>
<keyword evidence="4 8" id="KW-0418">Kinase</keyword>
<proteinExistence type="predicted"/>
<dbReference type="Gene3D" id="3.40.50.2300">
    <property type="match status" value="1"/>
</dbReference>
<dbReference type="InterPro" id="IPR003594">
    <property type="entry name" value="HATPase_dom"/>
</dbReference>
<dbReference type="Pfam" id="PF02518">
    <property type="entry name" value="HATPase_c"/>
    <property type="match status" value="1"/>
</dbReference>
<dbReference type="Pfam" id="PF00072">
    <property type="entry name" value="Response_reg"/>
    <property type="match status" value="1"/>
</dbReference>
<dbReference type="SMART" id="SM00387">
    <property type="entry name" value="HATPase_c"/>
    <property type="match status" value="1"/>
</dbReference>
<dbReference type="PANTHER" id="PTHR43065:SF42">
    <property type="entry name" value="TWO-COMPONENT SENSOR PPRA"/>
    <property type="match status" value="1"/>
</dbReference>
<dbReference type="InterPro" id="IPR001789">
    <property type="entry name" value="Sig_transdc_resp-reg_receiver"/>
</dbReference>
<dbReference type="InterPro" id="IPR003018">
    <property type="entry name" value="GAF"/>
</dbReference>
<organism evidence="8 9">
    <name type="scientific">Desulfobacter postgatei 2ac9</name>
    <dbReference type="NCBI Taxonomy" id="879212"/>
    <lineage>
        <taxon>Bacteria</taxon>
        <taxon>Pseudomonadati</taxon>
        <taxon>Thermodesulfobacteriota</taxon>
        <taxon>Desulfobacteria</taxon>
        <taxon>Desulfobacterales</taxon>
        <taxon>Desulfobacteraceae</taxon>
        <taxon>Desulfobacter</taxon>
    </lineage>
</organism>
<reference evidence="8 9" key="2">
    <citation type="submission" date="2012-02" db="EMBL/GenBank/DDBJ databases">
        <title>Improved High-Quality Draft sequence of Desulfobacter postgatei 2ac9.</title>
        <authorList>
            <consortium name="US DOE Joint Genome Institute"/>
            <person name="Lucas S."/>
            <person name="Han J."/>
            <person name="Lapidus A."/>
            <person name="Cheng J.-F."/>
            <person name="Goodwin L."/>
            <person name="Pitluck S."/>
            <person name="Peters L."/>
            <person name="Ovchinnikova G."/>
            <person name="Held B."/>
            <person name="Detter J.C."/>
            <person name="Han C."/>
            <person name="Tapia R."/>
            <person name="Land M."/>
            <person name="Hauser L."/>
            <person name="Kyrpides N."/>
            <person name="Ivanova N."/>
            <person name="Pagani I."/>
            <person name="Orellana R."/>
            <person name="Lovley D."/>
            <person name="Woyke T."/>
        </authorList>
    </citation>
    <scope>NUCLEOTIDE SEQUENCE [LARGE SCALE GENOMIC DNA]</scope>
    <source>
        <strain evidence="8 9">2ac9</strain>
    </source>
</reference>
<keyword evidence="9" id="KW-1185">Reference proteome</keyword>
<dbReference type="SUPFAM" id="SSF52172">
    <property type="entry name" value="CheY-like"/>
    <property type="match status" value="1"/>
</dbReference>
<dbReference type="Pfam" id="PF13185">
    <property type="entry name" value="GAF_2"/>
    <property type="match status" value="1"/>
</dbReference>
<dbReference type="InterPro" id="IPR005467">
    <property type="entry name" value="His_kinase_dom"/>
</dbReference>
<evidence type="ECO:0000256" key="1">
    <source>
        <dbReference type="ARBA" id="ARBA00000085"/>
    </source>
</evidence>
<reference evidence="8 9" key="1">
    <citation type="submission" date="2011-09" db="EMBL/GenBank/DDBJ databases">
        <authorList>
            <consortium name="US DOE Joint Genome Institute (JGI-PGF)"/>
            <person name="Lucas S."/>
            <person name="Han J."/>
            <person name="Lapidus A."/>
            <person name="Cheng J.-F."/>
            <person name="Goodwin L."/>
            <person name="Pitluck S."/>
            <person name="Peters L."/>
            <person name="Land M.L."/>
            <person name="Hauser L."/>
            <person name="Orellana R."/>
            <person name="Lovley D."/>
            <person name="Woyke T.J."/>
        </authorList>
    </citation>
    <scope>NUCLEOTIDE SEQUENCE [LARGE SCALE GENOMIC DNA]</scope>
    <source>
        <strain evidence="8 9">2ac9</strain>
    </source>
</reference>
<evidence type="ECO:0000256" key="3">
    <source>
        <dbReference type="ARBA" id="ARBA00022679"/>
    </source>
</evidence>
<dbReference type="eggNOG" id="COG4191">
    <property type="taxonomic scope" value="Bacteria"/>
</dbReference>
<evidence type="ECO:0000256" key="2">
    <source>
        <dbReference type="ARBA" id="ARBA00012438"/>
    </source>
</evidence>
<dbReference type="RefSeq" id="WP_004075483.1">
    <property type="nucleotide sequence ID" value="NZ_CM001488.1"/>
</dbReference>
<dbReference type="GO" id="GO:0000155">
    <property type="term" value="F:phosphorelay sensor kinase activity"/>
    <property type="evidence" value="ECO:0007669"/>
    <property type="project" value="InterPro"/>
</dbReference>
<dbReference type="HOGENOM" id="CLU_473895_0_0_7"/>
<sequence length="575" mass="63671">MSDKPSYEMLEQQIKKLERSVQGARRAELINRTLFYIASDLTTCDSLADLYASIYKRVSGLMDISNFFIAVYHKDQKAIQYVFRRDEGSDMAPEWIYNFPEKCCLTGDVVMNKKPLLLDEQQLIDLAAKGRVMGRLPKNWLGIPLMVKSDVVGVMAVKSYNNCVKYNEEHVELLSFVSDTIATAIQKKQAENELRKAKKRLVRTQKLEAIATLAGGIAHDFNNTLSITLGNINLAQMAAASGTIRGYLDDAEQSVLQAKNLASKFVIFSSSSTVGIKTHIDLTGFINVTLDQLKQEKNILSRLEVFDLPPVIEADREALNEALKNVVINASEAMENKAPVKITARLYAERKGMIVISITDQGRGIRSEDLEKIFDPYFSTKPKGGNRGTGLGLSIAWAIVKNHQGNIQIRSTPGQGTCVDIILPIFPKSTPKETFKPKEVEPKTRRSARVATRKPLVLFMDDDAMILEVTEIILTQLGYEPVLAKSGEEAVERYQACLVEGKIIGKVILDLEVKHGMGGEETMEKLLALNPGIKGIVASGYSNDVVMENHSFFGFSAALSKPFSIMALKQALDGL</sequence>